<proteinExistence type="predicted"/>
<gene>
    <name evidence="1" type="ORF">METZ01_LOCUS43538</name>
</gene>
<accession>A0A381RHF2</accession>
<organism evidence="1">
    <name type="scientific">marine metagenome</name>
    <dbReference type="NCBI Taxonomy" id="408172"/>
    <lineage>
        <taxon>unclassified sequences</taxon>
        <taxon>metagenomes</taxon>
        <taxon>ecological metagenomes</taxon>
    </lineage>
</organism>
<reference evidence="1" key="1">
    <citation type="submission" date="2018-05" db="EMBL/GenBank/DDBJ databases">
        <authorList>
            <person name="Lanie J.A."/>
            <person name="Ng W.-L."/>
            <person name="Kazmierczak K.M."/>
            <person name="Andrzejewski T.M."/>
            <person name="Davidsen T.M."/>
            <person name="Wayne K.J."/>
            <person name="Tettelin H."/>
            <person name="Glass J.I."/>
            <person name="Rusch D."/>
            <person name="Podicherti R."/>
            <person name="Tsui H.-C.T."/>
            <person name="Winkler M.E."/>
        </authorList>
    </citation>
    <scope>NUCLEOTIDE SEQUENCE</scope>
</reference>
<dbReference type="SUPFAM" id="SSF52266">
    <property type="entry name" value="SGNH hydrolase"/>
    <property type="match status" value="1"/>
</dbReference>
<evidence type="ECO:0000313" key="1">
    <source>
        <dbReference type="EMBL" id="SUZ90684.1"/>
    </source>
</evidence>
<protein>
    <submittedName>
        <fullName evidence="1">Uncharacterized protein</fullName>
    </submittedName>
</protein>
<sequence>MVQFLAYLTNADFTENQIIPFLHTYWHHRNRSFLYNGQDNKERYDEFQNSNYGKYLLDKCGYTEQFEKIKTLHNDHEWPYELKVEEINYLQTECEEVPWYKHNSWAFRSDEFDFDSKGDSILTIGCSYVYGTGLAEKERFSNLLSETLGLKNYNLGIPGSSHDQAYLFSQYLIPLLKPKHVVFLGPNIIRTYHFNENLFKYFVLQGFEYNWRRDDDSFVRHKTEHNKLFKYDISKSLQGRGKEDYGEIEDIHFLQYVKQLNIHYHKNLYMNKLNASRNVNAVKGLCYENGATFHYLCSDDRQLPFNGSINALADLIERFVEDKKQATKEQVIEWIKENKLDEVRTPPNFVEKNDYEDYARDLCHPGKKTNQWLADYFLDSIKKVV</sequence>
<name>A0A381RHF2_9ZZZZ</name>
<dbReference type="EMBL" id="UINC01001914">
    <property type="protein sequence ID" value="SUZ90684.1"/>
    <property type="molecule type" value="Genomic_DNA"/>
</dbReference>
<dbReference type="AlphaFoldDB" id="A0A381RHF2"/>